<dbReference type="InterPro" id="IPR027054">
    <property type="entry name" value="ALG2"/>
</dbReference>
<feature type="domain" description="Glycosyl transferase family 1" evidence="2">
    <location>
        <begin position="198"/>
        <end position="346"/>
    </location>
</feature>
<keyword evidence="1 3" id="KW-0808">Transferase</keyword>
<dbReference type="InterPro" id="IPR001296">
    <property type="entry name" value="Glyco_trans_1"/>
</dbReference>
<dbReference type="Pfam" id="PF00534">
    <property type="entry name" value="Glycos_transf_1"/>
    <property type="match status" value="1"/>
</dbReference>
<evidence type="ECO:0000259" key="2">
    <source>
        <dbReference type="Pfam" id="PF00534"/>
    </source>
</evidence>
<accession>A0A6L9MKA9</accession>
<evidence type="ECO:0000313" key="4">
    <source>
        <dbReference type="Proteomes" id="UP000476332"/>
    </source>
</evidence>
<proteinExistence type="predicted"/>
<keyword evidence="4" id="KW-1185">Reference proteome</keyword>
<evidence type="ECO:0000256" key="1">
    <source>
        <dbReference type="ARBA" id="ARBA00022679"/>
    </source>
</evidence>
<dbReference type="Gene3D" id="3.40.50.2000">
    <property type="entry name" value="Glycogen Phosphorylase B"/>
    <property type="match status" value="1"/>
</dbReference>
<dbReference type="EMBL" id="JAAAMJ010000011">
    <property type="protein sequence ID" value="NDV87930.1"/>
    <property type="molecule type" value="Genomic_DNA"/>
</dbReference>
<reference evidence="3 4" key="1">
    <citation type="submission" date="2020-01" db="EMBL/GenBank/DDBJ databases">
        <title>Genomes of bacteria type strains.</title>
        <authorList>
            <person name="Chen J."/>
            <person name="Zhu S."/>
            <person name="Chen J."/>
        </authorList>
    </citation>
    <scope>NUCLEOTIDE SEQUENCE [LARGE SCALE GENOMIC DNA]</scope>
    <source>
        <strain evidence="3 4">KCTC 52919</strain>
    </source>
</reference>
<organism evidence="3 4">
    <name type="scientific">Aurantimonas aggregata</name>
    <dbReference type="NCBI Taxonomy" id="2047720"/>
    <lineage>
        <taxon>Bacteria</taxon>
        <taxon>Pseudomonadati</taxon>
        <taxon>Pseudomonadota</taxon>
        <taxon>Alphaproteobacteria</taxon>
        <taxon>Hyphomicrobiales</taxon>
        <taxon>Aurantimonadaceae</taxon>
        <taxon>Aurantimonas</taxon>
    </lineage>
</organism>
<dbReference type="PANTHER" id="PTHR45918">
    <property type="entry name" value="ALPHA-1,3/1,6-MANNOSYLTRANSFERASE ALG2"/>
    <property type="match status" value="1"/>
</dbReference>
<dbReference type="Proteomes" id="UP000476332">
    <property type="component" value="Unassembled WGS sequence"/>
</dbReference>
<dbReference type="RefSeq" id="WP_163044756.1">
    <property type="nucleotide sequence ID" value="NZ_JAAAMJ010000011.1"/>
</dbReference>
<evidence type="ECO:0000313" key="3">
    <source>
        <dbReference type="EMBL" id="NDV87930.1"/>
    </source>
</evidence>
<sequence>MELSGNAGRPLVVHDYFAIRGGGERLVLTLADAVGADLLFGYRSPDSYDDAMFPAGTRDLNLPMALRRPGLRAAALAARFAMERRRVARHDLRVFSGVAAPFAAPDAGGPGRNIFYCHTPPRFLYDQRAHFASMLGGPAGALKKAGLAQFRRGYEAAVGRMEAIVANSETVQARIRSFLGRDSTVVYPPCDTKSFVWGGQQDYYLSTARLAGLKRVDRIVDAFRMMPDRQLVVASGGDELAALRRRAEDAPNITFLGWVEEDRLRRLIGEAIATIYVPVEEDFGMSPVESMAAGKPVIGVAEGGLRETIVDGETGILLPPDFQPADIADAVGRLPASRAAAMRAACEARAELFSEERFVAGMRAVVLGADA</sequence>
<dbReference type="PANTHER" id="PTHR45918:SF1">
    <property type="entry name" value="ALPHA-1,3_1,6-MANNOSYLTRANSFERASE ALG2"/>
    <property type="match status" value="1"/>
</dbReference>
<comment type="caution">
    <text evidence="3">The sequence shown here is derived from an EMBL/GenBank/DDBJ whole genome shotgun (WGS) entry which is preliminary data.</text>
</comment>
<dbReference type="GO" id="GO:0004378">
    <property type="term" value="F:GDP-Man:Man(1)GlcNAc(2)-PP-Dol alpha-1,3-mannosyltransferase activity"/>
    <property type="evidence" value="ECO:0007669"/>
    <property type="project" value="InterPro"/>
</dbReference>
<gene>
    <name evidence="3" type="ORF">GTW51_14585</name>
</gene>
<dbReference type="SUPFAM" id="SSF53756">
    <property type="entry name" value="UDP-Glycosyltransferase/glycogen phosphorylase"/>
    <property type="match status" value="1"/>
</dbReference>
<name>A0A6L9MKA9_9HYPH</name>
<protein>
    <submittedName>
        <fullName evidence="3">Glycosyltransferase</fullName>
    </submittedName>
</protein>
<dbReference type="AlphaFoldDB" id="A0A6L9MKA9"/>